<dbReference type="PROSITE" id="PS51117">
    <property type="entry name" value="LAMININ_NTER"/>
    <property type="match status" value="1"/>
</dbReference>
<feature type="compositionally biased region" description="Polar residues" evidence="10">
    <location>
        <begin position="266"/>
        <end position="278"/>
    </location>
</feature>
<evidence type="ECO:0000259" key="13">
    <source>
        <dbReference type="PROSITE" id="PS50189"/>
    </source>
</evidence>
<dbReference type="GO" id="GO:0043256">
    <property type="term" value="C:laminin complex"/>
    <property type="evidence" value="ECO:0007669"/>
    <property type="project" value="TreeGrafter"/>
</dbReference>
<feature type="disulfide bond" evidence="9">
    <location>
        <begin position="421"/>
        <end position="430"/>
    </location>
</feature>
<evidence type="ECO:0000313" key="16">
    <source>
        <dbReference type="Proteomes" id="UP000829720"/>
    </source>
</evidence>
<dbReference type="PROSITE" id="PS50189">
    <property type="entry name" value="NTR"/>
    <property type="match status" value="1"/>
</dbReference>
<dbReference type="SUPFAM" id="SSF50242">
    <property type="entry name" value="TIMP-like"/>
    <property type="match status" value="1"/>
</dbReference>
<accession>A0A8T3D889</accession>
<dbReference type="Proteomes" id="UP000829720">
    <property type="component" value="Unassembled WGS sequence"/>
</dbReference>
<evidence type="ECO:0000256" key="9">
    <source>
        <dbReference type="PROSITE-ProRule" id="PRU00460"/>
    </source>
</evidence>
<dbReference type="FunFam" id="2.170.300.10:FF:000001">
    <property type="entry name" value="Laminin subunit beta-1"/>
    <property type="match status" value="1"/>
</dbReference>
<protein>
    <recommendedName>
        <fullName evidence="17">Netrin-4-like</fullName>
    </recommendedName>
</protein>
<dbReference type="GO" id="GO:0070831">
    <property type="term" value="P:basement membrane assembly"/>
    <property type="evidence" value="ECO:0007669"/>
    <property type="project" value="TreeGrafter"/>
</dbReference>
<keyword evidence="16" id="KW-1185">Reference proteome</keyword>
<dbReference type="SMART" id="SM00136">
    <property type="entry name" value="LamNT"/>
    <property type="match status" value="1"/>
</dbReference>
<dbReference type="GO" id="GO:0034446">
    <property type="term" value="P:substrate adhesion-dependent cell spreading"/>
    <property type="evidence" value="ECO:0007669"/>
    <property type="project" value="TreeGrafter"/>
</dbReference>
<dbReference type="PRINTS" id="PR00011">
    <property type="entry name" value="EGFLAMININ"/>
</dbReference>
<evidence type="ECO:0000256" key="2">
    <source>
        <dbReference type="ARBA" id="ARBA00022525"/>
    </source>
</evidence>
<dbReference type="PROSITE" id="PS01248">
    <property type="entry name" value="EGF_LAM_1"/>
    <property type="match status" value="1"/>
</dbReference>
<dbReference type="InterPro" id="IPR008993">
    <property type="entry name" value="TIMP-like_OB-fold"/>
</dbReference>
<dbReference type="GO" id="GO:0009887">
    <property type="term" value="P:animal organ morphogenesis"/>
    <property type="evidence" value="ECO:0007669"/>
    <property type="project" value="TreeGrafter"/>
</dbReference>
<dbReference type="InterPro" id="IPR018933">
    <property type="entry name" value="Netrin_module_non-TIMP"/>
</dbReference>
<dbReference type="EMBL" id="JAERUA010000014">
    <property type="protein sequence ID" value="KAI1890875.1"/>
    <property type="molecule type" value="Genomic_DNA"/>
</dbReference>
<feature type="region of interest" description="Disordered" evidence="10">
    <location>
        <begin position="230"/>
        <end position="278"/>
    </location>
</feature>
<feature type="compositionally biased region" description="Low complexity" evidence="10">
    <location>
        <begin position="236"/>
        <end position="257"/>
    </location>
</feature>
<dbReference type="Gene3D" id="2.60.120.260">
    <property type="entry name" value="Galactose-binding domain-like"/>
    <property type="match status" value="1"/>
</dbReference>
<dbReference type="FunFam" id="2.10.25.10:FF:000333">
    <property type="entry name" value="netrin-4 isoform X2"/>
    <property type="match status" value="1"/>
</dbReference>
<evidence type="ECO:0000256" key="7">
    <source>
        <dbReference type="ARBA" id="ARBA00023180"/>
    </source>
</evidence>
<evidence type="ECO:0000256" key="6">
    <source>
        <dbReference type="ARBA" id="ARBA00023157"/>
    </source>
</evidence>
<feature type="domain" description="Laminin EGF-like" evidence="12">
    <location>
        <begin position="454"/>
        <end position="510"/>
    </location>
</feature>
<dbReference type="InterPro" id="IPR002049">
    <property type="entry name" value="LE_dom"/>
</dbReference>
<feature type="domain" description="Laminin EGF-like" evidence="12">
    <location>
        <begin position="391"/>
        <end position="453"/>
    </location>
</feature>
<dbReference type="PANTHER" id="PTHR10574:SF419">
    <property type="entry name" value="LAMININ SUBUNIT ALPHA-3-RELATED"/>
    <property type="match status" value="1"/>
</dbReference>
<dbReference type="InterPro" id="IPR001134">
    <property type="entry name" value="Netrin_domain"/>
</dbReference>
<keyword evidence="5" id="KW-0677">Repeat</keyword>
<evidence type="ECO:0000256" key="5">
    <source>
        <dbReference type="ARBA" id="ARBA00022737"/>
    </source>
</evidence>
<dbReference type="AlphaFoldDB" id="A0A8T3D889"/>
<dbReference type="SMART" id="SM00180">
    <property type="entry name" value="EGF_Lam"/>
    <property type="match status" value="3"/>
</dbReference>
<dbReference type="GO" id="GO:0007411">
    <property type="term" value="P:axon guidance"/>
    <property type="evidence" value="ECO:0007669"/>
    <property type="project" value="TreeGrafter"/>
</dbReference>
<dbReference type="Pfam" id="PF00055">
    <property type="entry name" value="Laminin_N"/>
    <property type="match status" value="1"/>
</dbReference>
<keyword evidence="4 11" id="KW-0732">Signal</keyword>
<dbReference type="PROSITE" id="PS50027">
    <property type="entry name" value="EGF_LAM_2"/>
    <property type="match status" value="2"/>
</dbReference>
<dbReference type="Gene3D" id="2.170.300.10">
    <property type="entry name" value="Tie2 ligand-binding domain superfamily"/>
    <property type="match status" value="1"/>
</dbReference>
<feature type="domain" description="Laminin N-terminal" evidence="14">
    <location>
        <begin position="30"/>
        <end position="242"/>
    </location>
</feature>
<name>A0A8T3D889_9TELE</name>
<feature type="domain" description="NTR" evidence="13">
    <location>
        <begin position="572"/>
        <end position="691"/>
    </location>
</feature>
<evidence type="ECO:0000256" key="3">
    <source>
        <dbReference type="ARBA" id="ARBA00022530"/>
    </source>
</evidence>
<dbReference type="InterPro" id="IPR050440">
    <property type="entry name" value="Laminin/Netrin_ECM"/>
</dbReference>
<comment type="subcellular location">
    <subcellularLocation>
        <location evidence="1">Secreted</location>
        <location evidence="1">Extracellular space</location>
        <location evidence="1">Extracellular matrix</location>
    </subcellularLocation>
</comment>
<keyword evidence="6 9" id="KW-1015">Disulfide bond</keyword>
<evidence type="ECO:0000313" key="15">
    <source>
        <dbReference type="EMBL" id="KAI1890875.1"/>
    </source>
</evidence>
<dbReference type="GO" id="GO:0016477">
    <property type="term" value="P:cell migration"/>
    <property type="evidence" value="ECO:0007669"/>
    <property type="project" value="TreeGrafter"/>
</dbReference>
<dbReference type="Gene3D" id="2.40.50.120">
    <property type="match status" value="1"/>
</dbReference>
<dbReference type="Pfam" id="PF01759">
    <property type="entry name" value="NTR"/>
    <property type="match status" value="1"/>
</dbReference>
<evidence type="ECO:0000256" key="8">
    <source>
        <dbReference type="ARBA" id="ARBA00023292"/>
    </source>
</evidence>
<dbReference type="GO" id="GO:0009888">
    <property type="term" value="P:tissue development"/>
    <property type="evidence" value="ECO:0007669"/>
    <property type="project" value="TreeGrafter"/>
</dbReference>
<keyword evidence="3" id="KW-0272">Extracellular matrix</keyword>
<dbReference type="InterPro" id="IPR008211">
    <property type="entry name" value="Laminin_N"/>
</dbReference>
<feature type="disulfide bond" evidence="9">
    <location>
        <begin position="484"/>
        <end position="493"/>
    </location>
</feature>
<dbReference type="Gene3D" id="2.10.25.10">
    <property type="entry name" value="Laminin"/>
    <property type="match status" value="1"/>
</dbReference>
<evidence type="ECO:0000256" key="11">
    <source>
        <dbReference type="SAM" id="SignalP"/>
    </source>
</evidence>
<evidence type="ECO:0000256" key="1">
    <source>
        <dbReference type="ARBA" id="ARBA00004498"/>
    </source>
</evidence>
<dbReference type="CDD" id="cd00055">
    <property type="entry name" value="EGF_Lam"/>
    <property type="match status" value="3"/>
</dbReference>
<dbReference type="SMART" id="SM00643">
    <property type="entry name" value="C345C"/>
    <property type="match status" value="1"/>
</dbReference>
<dbReference type="OrthoDB" id="9855268at2759"/>
<dbReference type="Pfam" id="PF00053">
    <property type="entry name" value="EGF_laminin"/>
    <property type="match status" value="3"/>
</dbReference>
<evidence type="ECO:0000259" key="12">
    <source>
        <dbReference type="PROSITE" id="PS50027"/>
    </source>
</evidence>
<reference evidence="15" key="1">
    <citation type="submission" date="2021-01" db="EMBL/GenBank/DDBJ databases">
        <authorList>
            <person name="Zahm M."/>
            <person name="Roques C."/>
            <person name="Cabau C."/>
            <person name="Klopp C."/>
            <person name="Donnadieu C."/>
            <person name="Jouanno E."/>
            <person name="Lampietro C."/>
            <person name="Louis A."/>
            <person name="Herpin A."/>
            <person name="Echchiki A."/>
            <person name="Berthelot C."/>
            <person name="Parey E."/>
            <person name="Roest-Crollius H."/>
            <person name="Braasch I."/>
            <person name="Postlethwait J."/>
            <person name="Bobe J."/>
            <person name="Montfort J."/>
            <person name="Bouchez O."/>
            <person name="Begum T."/>
            <person name="Mejri S."/>
            <person name="Adams A."/>
            <person name="Chen W.-J."/>
            <person name="Guiguen Y."/>
        </authorList>
    </citation>
    <scope>NUCLEOTIDE SEQUENCE</scope>
    <source>
        <tissue evidence="15">Blood</tissue>
    </source>
</reference>
<keyword evidence="2" id="KW-0964">Secreted</keyword>
<evidence type="ECO:0008006" key="17">
    <source>
        <dbReference type="Google" id="ProtNLM"/>
    </source>
</evidence>
<gene>
    <name evidence="15" type="ORF">AGOR_G00158110</name>
</gene>
<comment type="caution">
    <text evidence="15">The sequence shown here is derived from an EMBL/GenBank/DDBJ whole genome shotgun (WGS) entry which is preliminary data.</text>
</comment>
<evidence type="ECO:0000259" key="14">
    <source>
        <dbReference type="PROSITE" id="PS51117"/>
    </source>
</evidence>
<feature type="signal peptide" evidence="11">
    <location>
        <begin position="1"/>
        <end position="19"/>
    </location>
</feature>
<comment type="caution">
    <text evidence="9">Lacks conserved residue(s) required for the propagation of feature annotation.</text>
</comment>
<evidence type="ECO:0000256" key="4">
    <source>
        <dbReference type="ARBA" id="ARBA00022729"/>
    </source>
</evidence>
<feature type="chain" id="PRO_5035934274" description="Netrin-4-like" evidence="11">
    <location>
        <begin position="20"/>
        <end position="691"/>
    </location>
</feature>
<keyword evidence="8 9" id="KW-0424">Laminin EGF-like domain</keyword>
<keyword evidence="7" id="KW-0325">Glycoprotein</keyword>
<dbReference type="SUPFAM" id="SSF57196">
    <property type="entry name" value="EGF/Laminin"/>
    <property type="match status" value="3"/>
</dbReference>
<proteinExistence type="predicted"/>
<dbReference type="PANTHER" id="PTHR10574">
    <property type="entry name" value="NETRIN/LAMININ-RELATED"/>
    <property type="match status" value="1"/>
</dbReference>
<evidence type="ECO:0000256" key="10">
    <source>
        <dbReference type="SAM" id="MobiDB-lite"/>
    </source>
</evidence>
<organism evidence="15 16">
    <name type="scientific">Albula goreensis</name>
    <dbReference type="NCBI Taxonomy" id="1534307"/>
    <lineage>
        <taxon>Eukaryota</taxon>
        <taxon>Metazoa</taxon>
        <taxon>Chordata</taxon>
        <taxon>Craniata</taxon>
        <taxon>Vertebrata</taxon>
        <taxon>Euteleostomi</taxon>
        <taxon>Actinopterygii</taxon>
        <taxon>Neopterygii</taxon>
        <taxon>Teleostei</taxon>
        <taxon>Albuliformes</taxon>
        <taxon>Albulidae</taxon>
        <taxon>Albula</taxon>
    </lineage>
</organism>
<sequence length="691" mass="75073">MHSGSCILLFLALLNSGTSKRGSREVSHCSNQACSPPMGNLATGRKLYTRTSCCSGPSPLCSTPLHPCPVSHPPGNMADDPFLHPGTWWASEPGMGEEEIRLDLEARFCLTHLLMVFRSPRPAAIILERSRDFAQTWEPLKLFARNCSHTFSLPDDVTQPGAPCTSRYSSATPCSEGEVVFRFLGPGSEVEDPYSPEAIALLTLTNLRIRLQGAQSCTFPATPNHPSPSLIYLKHPVSSPTSKSPSPTSPSPSSASPNPSPMIPFTSHTFSNPLPSSSTSPKLYPIPLNLPSPTHSPLSLPRRLSTPQEASFAVYTLLAGGTCLCHGHAEQCLPLTVHRGALLQTDMVQGRCICLHHTAGEHCEKCAPLYNDRPWRPANGSSGEPNPCQKCECHSHADTCHFSWRVWRSSGGISGGTCDNCRHNTEGRRCQRCRPGYHRLPATPLNSPHACTRCWCDPAGSVPGRGRDRGRGSWCHPRTGHCQCRPGVGGTSCNHCRQGHWGFGVDGCKPCECPHICDPITGHCLDSDPHEKFYNIPVGGKIPEIAHSLANENERVWSEEVAVSALHHVGKCSCKEKLFRNIADLCKMKFAYVIKATVLSAHDKGSHAEVRVKVRKVLRSGQVSLSQGSHILYPLSWTSRGCTCPILNPGVDYLLAGPEEVRSGRLLVTMQSVVVPWTPVLGVQGLRQGCP</sequence>